<keyword evidence="3" id="KW-1185">Reference proteome</keyword>
<evidence type="ECO:0000256" key="1">
    <source>
        <dbReference type="SAM" id="MobiDB-lite"/>
    </source>
</evidence>
<dbReference type="AlphaFoldDB" id="A0A0R3M1I1"/>
<evidence type="ECO:0000313" key="2">
    <source>
        <dbReference type="EMBL" id="KRR13921.1"/>
    </source>
</evidence>
<gene>
    <name evidence="2" type="ORF">CQ12_40785</name>
</gene>
<dbReference type="OrthoDB" id="8263171at2"/>
<reference evidence="2 3" key="1">
    <citation type="submission" date="2014-03" db="EMBL/GenBank/DDBJ databases">
        <title>Bradyrhizobium valentinum sp. nov., isolated from effective nodules of Lupinus mariae-josephae, a lupine endemic of basic-lime soils in Eastern Spain.</title>
        <authorList>
            <person name="Duran D."/>
            <person name="Rey L."/>
            <person name="Navarro A."/>
            <person name="Busquets A."/>
            <person name="Imperial J."/>
            <person name="Ruiz-Argueso T."/>
        </authorList>
    </citation>
    <scope>NUCLEOTIDE SEQUENCE [LARGE SCALE GENOMIC DNA]</scope>
    <source>
        <strain evidence="2 3">PAC68</strain>
    </source>
</reference>
<sequence length="94" mass="10405">MLHDADGQGGSGPGGKARETVQDADALFNKLKQWVKTDFNSKGQVNWRREAREDYDFELGEHDACRFDPFWQERDCAGSGSIARSSAAILASAR</sequence>
<evidence type="ECO:0000313" key="3">
    <source>
        <dbReference type="Proteomes" id="UP000050863"/>
    </source>
</evidence>
<comment type="caution">
    <text evidence="2">The sequence shown here is derived from an EMBL/GenBank/DDBJ whole genome shotgun (WGS) entry which is preliminary data.</text>
</comment>
<feature type="region of interest" description="Disordered" evidence="1">
    <location>
        <begin position="1"/>
        <end position="20"/>
    </location>
</feature>
<dbReference type="EMBL" id="LLXZ01000019">
    <property type="protein sequence ID" value="KRR13921.1"/>
    <property type="molecule type" value="Genomic_DNA"/>
</dbReference>
<proteinExistence type="predicted"/>
<organism evidence="2 3">
    <name type="scientific">Bradyrhizobium jicamae</name>
    <dbReference type="NCBI Taxonomy" id="280332"/>
    <lineage>
        <taxon>Bacteria</taxon>
        <taxon>Pseudomonadati</taxon>
        <taxon>Pseudomonadota</taxon>
        <taxon>Alphaproteobacteria</taxon>
        <taxon>Hyphomicrobiales</taxon>
        <taxon>Nitrobacteraceae</taxon>
        <taxon>Bradyrhizobium</taxon>
    </lineage>
</organism>
<accession>A0A0R3M1I1</accession>
<dbReference type="STRING" id="280332.CQ12_40785"/>
<name>A0A0R3M1I1_9BRAD</name>
<protein>
    <submittedName>
        <fullName evidence="2">Uncharacterized protein</fullName>
    </submittedName>
</protein>
<dbReference type="Proteomes" id="UP000050863">
    <property type="component" value="Unassembled WGS sequence"/>
</dbReference>
<dbReference type="RefSeq" id="WP_057834024.1">
    <property type="nucleotide sequence ID" value="NZ_LLXZ01000019.1"/>
</dbReference>